<name>A0AAW6M2H3_9BACE</name>
<evidence type="ECO:0008006" key="3">
    <source>
        <dbReference type="Google" id="ProtNLM"/>
    </source>
</evidence>
<dbReference type="RefSeq" id="WP_256141566.1">
    <property type="nucleotide sequence ID" value="NZ_JANFZY010000028.1"/>
</dbReference>
<comment type="caution">
    <text evidence="1">The sequence shown here is derived from an EMBL/GenBank/DDBJ whole genome shotgun (WGS) entry which is preliminary data.</text>
</comment>
<evidence type="ECO:0000313" key="1">
    <source>
        <dbReference type="EMBL" id="MDE8696434.1"/>
    </source>
</evidence>
<accession>A0AAW6M2H3</accession>
<protein>
    <recommendedName>
        <fullName evidence="3">FimB/Mfa2 family fimbrial subunit</fullName>
    </recommendedName>
</protein>
<dbReference type="PROSITE" id="PS51257">
    <property type="entry name" value="PROKAR_LIPOPROTEIN"/>
    <property type="match status" value="1"/>
</dbReference>
<gene>
    <name evidence="1" type="ORF">PZH42_20205</name>
</gene>
<dbReference type="EMBL" id="JARFID010000025">
    <property type="protein sequence ID" value="MDE8696434.1"/>
    <property type="molecule type" value="Genomic_DNA"/>
</dbReference>
<reference evidence="1" key="1">
    <citation type="submission" date="2023-03" db="EMBL/GenBank/DDBJ databases">
        <title>DFI Biobank Strains.</title>
        <authorList>
            <person name="Mostad J."/>
            <person name="Paddock L."/>
            <person name="Medina S."/>
            <person name="Waligurski E."/>
            <person name="Barat B."/>
            <person name="Smith R."/>
            <person name="Burgo V."/>
            <person name="Metcalfe C."/>
            <person name="Woodson C."/>
            <person name="Sundararajan A."/>
            <person name="Ramaswamy R."/>
            <person name="Lin H."/>
            <person name="Pamer E.G."/>
        </authorList>
    </citation>
    <scope>NUCLEOTIDE SEQUENCE</scope>
    <source>
        <strain evidence="1">DFI.9.5</strain>
    </source>
</reference>
<sequence>MRKGTQYGTVTIFTGWKSLGIFLLLFLLAFVSCIKEDSEVCPPLQVNIIVKDKNYFNISNVPLETRKSEMLPFREYIPTLHYVLRDAETGSVVEEQGLFSVTGSEATYSITFCECLPTGKYVLTVWGGMPDDTSLTDAALTHIIHANGKEGSDVYLTNDTIVYDYQNNHFTVDMERVTGKLLVQVVDLPATSRYMDERIDRIYERVNHLFNYLNPISVAKMATWESAEGIVVSSILAPSTGSAQSVLHLGFYNALTRSVPDFTPKDVNITLKRNELTTLKYAYSEERNDFFIYILMGDTWEMIYDLNIN</sequence>
<organism evidence="1 2">
    <name type="scientific">Bacteroides cellulosilyticus</name>
    <dbReference type="NCBI Taxonomy" id="246787"/>
    <lineage>
        <taxon>Bacteria</taxon>
        <taxon>Pseudomonadati</taxon>
        <taxon>Bacteroidota</taxon>
        <taxon>Bacteroidia</taxon>
        <taxon>Bacteroidales</taxon>
        <taxon>Bacteroidaceae</taxon>
        <taxon>Bacteroides</taxon>
    </lineage>
</organism>
<dbReference type="Proteomes" id="UP001221924">
    <property type="component" value="Unassembled WGS sequence"/>
</dbReference>
<evidence type="ECO:0000313" key="2">
    <source>
        <dbReference type="Proteomes" id="UP001221924"/>
    </source>
</evidence>
<proteinExistence type="predicted"/>
<dbReference type="AlphaFoldDB" id="A0AAW6M2H3"/>